<sequence length="271" mass="32285">MGEFLLEIIHLTEDALTELASHEIFTVLNNDITTNGDSVTKHCEDLKTTNDDMKKLCKKIERNLKTLNETDKIKQERYRDRRLYFSLWVFDEIYKAYKGKLINKADIDELLLEWNKINYHLMYQDFNKNYKSIFPVRPNTAGGDNNGITSGSWNRKSKPPTRLFSNGEFSKYKPCFYNPVCTLDRCNDIKDLYEKFENIKEIFSTKNEKCEKYYKYLAYIQGLYEKRKKEYNCCDIFFGNLCEGYFKCEKKYDPNNILRILNCYSNVSYVQ</sequence>
<evidence type="ECO:0000313" key="3">
    <source>
        <dbReference type="Proteomes" id="UP000006319"/>
    </source>
</evidence>
<gene>
    <name evidence="2" type="ORF">PCYB_081010</name>
</gene>
<dbReference type="Pfam" id="PF05795">
    <property type="entry name" value="Plasmodium_Vir"/>
    <property type="match status" value="1"/>
</dbReference>
<dbReference type="OrthoDB" id="380421at2759"/>
<dbReference type="EMBL" id="DF157100">
    <property type="protein sequence ID" value="GAB65941.1"/>
    <property type="molecule type" value="Genomic_DNA"/>
</dbReference>
<name>K6UD41_PLACD</name>
<dbReference type="OMA" id="KEYNCCD"/>
<proteinExistence type="predicted"/>
<dbReference type="PhylomeDB" id="K6UD41"/>
<keyword evidence="1" id="KW-0175">Coiled coil</keyword>
<dbReference type="Proteomes" id="UP000006319">
    <property type="component" value="Chromosome 8"/>
</dbReference>
<evidence type="ECO:0000313" key="2">
    <source>
        <dbReference type="EMBL" id="GAB65941.1"/>
    </source>
</evidence>
<accession>K6UD41</accession>
<reference evidence="2 3" key="1">
    <citation type="journal article" date="2012" name="Nat. Genet.">
        <title>Plasmodium cynomolgi genome sequences provide insight into Plasmodium vivax and the monkey malaria clade.</title>
        <authorList>
            <person name="Tachibana S."/>
            <person name="Sullivan S.A."/>
            <person name="Kawai S."/>
            <person name="Nakamura S."/>
            <person name="Kim H.R."/>
            <person name="Goto N."/>
            <person name="Arisue N."/>
            <person name="Palacpac N.M.Q."/>
            <person name="Honma H."/>
            <person name="Yagi M."/>
            <person name="Tougan T."/>
            <person name="Katakai Y."/>
            <person name="Kaneko O."/>
            <person name="Mita T."/>
            <person name="Kita K."/>
            <person name="Yasutomi Y."/>
            <person name="Sutton P.L."/>
            <person name="Shakhbatyan R."/>
            <person name="Horii T."/>
            <person name="Yasunaga T."/>
            <person name="Barnwell J.W."/>
            <person name="Escalante A.A."/>
            <person name="Carlton J.M."/>
            <person name="Tanabe K."/>
        </authorList>
    </citation>
    <scope>NUCLEOTIDE SEQUENCE [LARGE SCALE GENOMIC DNA]</scope>
    <source>
        <strain evidence="2 3">B</strain>
    </source>
</reference>
<keyword evidence="3" id="KW-1185">Reference proteome</keyword>
<dbReference type="InterPro" id="IPR008780">
    <property type="entry name" value="Plasmodium_Vir"/>
</dbReference>
<protein>
    <submittedName>
        <fullName evidence="2">VIR-like CYIR protein</fullName>
    </submittedName>
</protein>
<dbReference type="KEGG" id="pcy:PCYB_081010"/>
<dbReference type="AlphaFoldDB" id="K6UD41"/>
<feature type="coiled-coil region" evidence="1">
    <location>
        <begin position="43"/>
        <end position="70"/>
    </location>
</feature>
<dbReference type="RefSeq" id="XP_004221888.1">
    <property type="nucleotide sequence ID" value="XM_004221840.1"/>
</dbReference>
<dbReference type="VEuPathDB" id="PlasmoDB:PCYB_081010"/>
<organism evidence="2 3">
    <name type="scientific">Plasmodium cynomolgi (strain B)</name>
    <dbReference type="NCBI Taxonomy" id="1120755"/>
    <lineage>
        <taxon>Eukaryota</taxon>
        <taxon>Sar</taxon>
        <taxon>Alveolata</taxon>
        <taxon>Apicomplexa</taxon>
        <taxon>Aconoidasida</taxon>
        <taxon>Haemosporida</taxon>
        <taxon>Plasmodiidae</taxon>
        <taxon>Plasmodium</taxon>
        <taxon>Plasmodium (Plasmodium)</taxon>
    </lineage>
</organism>
<evidence type="ECO:0000256" key="1">
    <source>
        <dbReference type="SAM" id="Coils"/>
    </source>
</evidence>
<dbReference type="GeneID" id="14692667"/>